<name>A0A3M7P495_BRAPC</name>
<proteinExistence type="predicted"/>
<protein>
    <submittedName>
        <fullName evidence="1">Uncharacterized protein</fullName>
    </submittedName>
</protein>
<evidence type="ECO:0000313" key="1">
    <source>
        <dbReference type="EMBL" id="RMZ93660.1"/>
    </source>
</evidence>
<sequence length="88" mass="10189">MPEKNTKIKKNIIILGKRTGLTIVNKYQYLAFHQYLNLGKTLSFSSSKAHDLNYYIEKIFTSDILFCALLEKLLASDFRIVTSRLSTR</sequence>
<keyword evidence="2" id="KW-1185">Reference proteome</keyword>
<comment type="caution">
    <text evidence="1">The sequence shown here is derived from an EMBL/GenBank/DDBJ whole genome shotgun (WGS) entry which is preliminary data.</text>
</comment>
<evidence type="ECO:0000313" key="2">
    <source>
        <dbReference type="Proteomes" id="UP000276133"/>
    </source>
</evidence>
<dbReference type="EMBL" id="REGN01013645">
    <property type="protein sequence ID" value="RMZ93660.1"/>
    <property type="molecule type" value="Genomic_DNA"/>
</dbReference>
<gene>
    <name evidence="1" type="ORF">BpHYR1_042937</name>
</gene>
<dbReference type="Proteomes" id="UP000276133">
    <property type="component" value="Unassembled WGS sequence"/>
</dbReference>
<dbReference type="AlphaFoldDB" id="A0A3M7P495"/>
<organism evidence="1 2">
    <name type="scientific">Brachionus plicatilis</name>
    <name type="common">Marine rotifer</name>
    <name type="synonym">Brachionus muelleri</name>
    <dbReference type="NCBI Taxonomy" id="10195"/>
    <lineage>
        <taxon>Eukaryota</taxon>
        <taxon>Metazoa</taxon>
        <taxon>Spiralia</taxon>
        <taxon>Gnathifera</taxon>
        <taxon>Rotifera</taxon>
        <taxon>Eurotatoria</taxon>
        <taxon>Monogononta</taxon>
        <taxon>Pseudotrocha</taxon>
        <taxon>Ploima</taxon>
        <taxon>Brachionidae</taxon>
        <taxon>Brachionus</taxon>
    </lineage>
</organism>
<accession>A0A3M7P495</accession>
<reference evidence="1 2" key="1">
    <citation type="journal article" date="2018" name="Sci. Rep.">
        <title>Genomic signatures of local adaptation to the degree of environmental predictability in rotifers.</title>
        <authorList>
            <person name="Franch-Gras L."/>
            <person name="Hahn C."/>
            <person name="Garcia-Roger E.M."/>
            <person name="Carmona M.J."/>
            <person name="Serra M."/>
            <person name="Gomez A."/>
        </authorList>
    </citation>
    <scope>NUCLEOTIDE SEQUENCE [LARGE SCALE GENOMIC DNA]</scope>
    <source>
        <strain evidence="1">HYR1</strain>
    </source>
</reference>